<dbReference type="Proteomes" id="UP001472677">
    <property type="component" value="Unassembled WGS sequence"/>
</dbReference>
<protein>
    <submittedName>
        <fullName evidence="1">Uncharacterized protein</fullName>
    </submittedName>
</protein>
<comment type="caution">
    <text evidence="1">The sequence shown here is derived from an EMBL/GenBank/DDBJ whole genome shotgun (WGS) entry which is preliminary data.</text>
</comment>
<proteinExistence type="predicted"/>
<sequence>MLFLAKLRALMWCKVLDNICFVNEGEWWTCPFECFFSRSFPSLGVSICDATLIFRIQGVRKGDKAACSGMLLFGGGVIRALFSGLVVDYGRVPIDLFAVKVALETFKKAGWASSSALTIVLDNRVLINWLENTLQRHWGIAKHIAEIDSLVCGCVNVQFKSTENSNMAMVGSLAYGGLSRSTWLVAWW</sequence>
<keyword evidence="2" id="KW-1185">Reference proteome</keyword>
<evidence type="ECO:0000313" key="1">
    <source>
        <dbReference type="EMBL" id="KAK8511117.1"/>
    </source>
</evidence>
<evidence type="ECO:0000313" key="2">
    <source>
        <dbReference type="Proteomes" id="UP001472677"/>
    </source>
</evidence>
<dbReference type="EMBL" id="JBBPBM010000079">
    <property type="protein sequence ID" value="KAK8511117.1"/>
    <property type="molecule type" value="Genomic_DNA"/>
</dbReference>
<organism evidence="1 2">
    <name type="scientific">Hibiscus sabdariffa</name>
    <name type="common">roselle</name>
    <dbReference type="NCBI Taxonomy" id="183260"/>
    <lineage>
        <taxon>Eukaryota</taxon>
        <taxon>Viridiplantae</taxon>
        <taxon>Streptophyta</taxon>
        <taxon>Embryophyta</taxon>
        <taxon>Tracheophyta</taxon>
        <taxon>Spermatophyta</taxon>
        <taxon>Magnoliopsida</taxon>
        <taxon>eudicotyledons</taxon>
        <taxon>Gunneridae</taxon>
        <taxon>Pentapetalae</taxon>
        <taxon>rosids</taxon>
        <taxon>malvids</taxon>
        <taxon>Malvales</taxon>
        <taxon>Malvaceae</taxon>
        <taxon>Malvoideae</taxon>
        <taxon>Hibiscus</taxon>
    </lineage>
</organism>
<gene>
    <name evidence="1" type="ORF">V6N12_033398</name>
</gene>
<reference evidence="1 2" key="1">
    <citation type="journal article" date="2024" name="G3 (Bethesda)">
        <title>Genome assembly of Hibiscus sabdariffa L. provides insights into metabolisms of medicinal natural products.</title>
        <authorList>
            <person name="Kim T."/>
        </authorList>
    </citation>
    <scope>NUCLEOTIDE SEQUENCE [LARGE SCALE GENOMIC DNA]</scope>
    <source>
        <strain evidence="1">TK-2024</strain>
        <tissue evidence="1">Old leaves</tissue>
    </source>
</reference>
<name>A0ABR2BX48_9ROSI</name>
<accession>A0ABR2BX48</accession>